<evidence type="ECO:0000313" key="4">
    <source>
        <dbReference type="EMBL" id="RUO43226.1"/>
    </source>
</evidence>
<keyword evidence="1" id="KW-0378">Hydrolase</keyword>
<sequence length="338" mass="38268">MKMLRKTYLLVVAAAIGILTFPLSSNAQDEVSLLKSDTCFTGPFSSYERWMNVISGGSREKAEDFEERLTRNTAFYKKEQFENYRETIDCRTMIYKVDDAIVDGFYIAPSDQSDLPVVIYNRGGNATYGAWIFGNVYLRLFDIAKEHNVAIFATNYRGVFPTLPGNDEFGGEDVKDVLALPQLFSEFPAVNPEKVAVYGESRGGMQSLLALKQGLQADAAVLFAGQYDFVEALKHRPEMEKVYRARIPNYEENKAEALKKRSAIHWVGEIDKDIPVLLIHGEQDQRVLVDSSIALNKVLEAEGFKHKLSVYEGLGHQSAPKRKQIVAEMISWFKQHWD</sequence>
<evidence type="ECO:0000259" key="3">
    <source>
        <dbReference type="Pfam" id="PF00326"/>
    </source>
</evidence>
<gene>
    <name evidence="4" type="ORF">CWE23_07655</name>
</gene>
<dbReference type="Proteomes" id="UP000286680">
    <property type="component" value="Unassembled WGS sequence"/>
</dbReference>
<evidence type="ECO:0000256" key="1">
    <source>
        <dbReference type="ARBA" id="ARBA00022801"/>
    </source>
</evidence>
<dbReference type="InterPro" id="IPR029058">
    <property type="entry name" value="AB_hydrolase_fold"/>
</dbReference>
<comment type="caution">
    <text evidence="4">The sequence shown here is derived from an EMBL/GenBank/DDBJ whole genome shotgun (WGS) entry which is preliminary data.</text>
</comment>
<keyword evidence="2" id="KW-0732">Signal</keyword>
<evidence type="ECO:0000256" key="2">
    <source>
        <dbReference type="SAM" id="SignalP"/>
    </source>
</evidence>
<dbReference type="InterPro" id="IPR050300">
    <property type="entry name" value="GDXG_lipolytic_enzyme"/>
</dbReference>
<dbReference type="SUPFAM" id="SSF53474">
    <property type="entry name" value="alpha/beta-Hydrolases"/>
    <property type="match status" value="1"/>
</dbReference>
<dbReference type="InterPro" id="IPR001375">
    <property type="entry name" value="Peptidase_S9_cat"/>
</dbReference>
<feature type="domain" description="Peptidase S9 prolyl oligopeptidase catalytic" evidence="3">
    <location>
        <begin position="166"/>
        <end position="336"/>
    </location>
</feature>
<dbReference type="AlphaFoldDB" id="A0AA94EE23"/>
<name>A0AA94EE23_9GAMM</name>
<dbReference type="EMBL" id="PIPS01000002">
    <property type="protein sequence ID" value="RUO43226.1"/>
    <property type="molecule type" value="Genomic_DNA"/>
</dbReference>
<dbReference type="Gene3D" id="3.40.50.1820">
    <property type="entry name" value="alpha/beta hydrolase"/>
    <property type="match status" value="1"/>
</dbReference>
<protein>
    <recommendedName>
        <fullName evidence="3">Peptidase S9 prolyl oligopeptidase catalytic domain-containing protein</fullName>
    </recommendedName>
</protein>
<proteinExistence type="predicted"/>
<dbReference type="Pfam" id="PF00326">
    <property type="entry name" value="Peptidase_S9"/>
    <property type="match status" value="1"/>
</dbReference>
<accession>A0AA94EE23</accession>
<reference evidence="5" key="1">
    <citation type="journal article" date="2018" name="Front. Microbiol.">
        <title>Genome-Based Analysis Reveals the Taxonomy and Diversity of the Family Idiomarinaceae.</title>
        <authorList>
            <person name="Liu Y."/>
            <person name="Lai Q."/>
            <person name="Shao Z."/>
        </authorList>
    </citation>
    <scope>NUCLEOTIDE SEQUENCE [LARGE SCALE GENOMIC DNA]</scope>
    <source>
        <strain evidence="5">SN-14</strain>
    </source>
</reference>
<organism evidence="4 5">
    <name type="scientific">Idiomarina aquatica</name>
    <dbReference type="NCBI Taxonomy" id="1327752"/>
    <lineage>
        <taxon>Bacteria</taxon>
        <taxon>Pseudomonadati</taxon>
        <taxon>Pseudomonadota</taxon>
        <taxon>Gammaproteobacteria</taxon>
        <taxon>Alteromonadales</taxon>
        <taxon>Idiomarinaceae</taxon>
        <taxon>Idiomarina</taxon>
    </lineage>
</organism>
<dbReference type="PANTHER" id="PTHR48081">
    <property type="entry name" value="AB HYDROLASE SUPERFAMILY PROTEIN C4A8.06C"/>
    <property type="match status" value="1"/>
</dbReference>
<keyword evidence="5" id="KW-1185">Reference proteome</keyword>
<dbReference type="GO" id="GO:0008236">
    <property type="term" value="F:serine-type peptidase activity"/>
    <property type="evidence" value="ECO:0007669"/>
    <property type="project" value="InterPro"/>
</dbReference>
<dbReference type="GO" id="GO:0006508">
    <property type="term" value="P:proteolysis"/>
    <property type="evidence" value="ECO:0007669"/>
    <property type="project" value="InterPro"/>
</dbReference>
<feature type="chain" id="PRO_5041659761" description="Peptidase S9 prolyl oligopeptidase catalytic domain-containing protein" evidence="2">
    <location>
        <begin position="28"/>
        <end position="338"/>
    </location>
</feature>
<feature type="signal peptide" evidence="2">
    <location>
        <begin position="1"/>
        <end position="27"/>
    </location>
</feature>
<evidence type="ECO:0000313" key="5">
    <source>
        <dbReference type="Proteomes" id="UP000286680"/>
    </source>
</evidence>